<accession>A0A644UEU4</accession>
<evidence type="ECO:0000256" key="1">
    <source>
        <dbReference type="ARBA" id="ARBA00004141"/>
    </source>
</evidence>
<protein>
    <submittedName>
        <fullName evidence="8">Uncharacterized protein</fullName>
    </submittedName>
</protein>
<gene>
    <name evidence="8" type="ORF">SDC9_23351</name>
</gene>
<comment type="subcellular location">
    <subcellularLocation>
        <location evidence="1">Membrane</location>
        <topology evidence="1">Multi-pass membrane protein</topology>
    </subcellularLocation>
</comment>
<dbReference type="GO" id="GO:0005886">
    <property type="term" value="C:plasma membrane"/>
    <property type="evidence" value="ECO:0007669"/>
    <property type="project" value="TreeGrafter"/>
</dbReference>
<dbReference type="InterPro" id="IPR012340">
    <property type="entry name" value="NA-bd_OB-fold"/>
</dbReference>
<keyword evidence="4 5" id="KW-0472">Membrane</keyword>
<dbReference type="InterPro" id="IPR052165">
    <property type="entry name" value="Membrane_assoc_protease"/>
</dbReference>
<evidence type="ECO:0000256" key="5">
    <source>
        <dbReference type="SAM" id="Phobius"/>
    </source>
</evidence>
<evidence type="ECO:0000256" key="2">
    <source>
        <dbReference type="ARBA" id="ARBA00022692"/>
    </source>
</evidence>
<feature type="domain" description="NfeD integral membrane" evidence="7">
    <location>
        <begin position="7"/>
        <end position="71"/>
    </location>
</feature>
<dbReference type="AlphaFoldDB" id="A0A644UEU4"/>
<dbReference type="InterPro" id="IPR056739">
    <property type="entry name" value="NfeD_membrane"/>
</dbReference>
<name>A0A644UEU4_9ZZZZ</name>
<organism evidence="8">
    <name type="scientific">bioreactor metagenome</name>
    <dbReference type="NCBI Taxonomy" id="1076179"/>
    <lineage>
        <taxon>unclassified sequences</taxon>
        <taxon>metagenomes</taxon>
        <taxon>ecological metagenomes</taxon>
    </lineage>
</organism>
<keyword evidence="2 5" id="KW-0812">Transmembrane</keyword>
<proteinExistence type="predicted"/>
<reference evidence="8" key="1">
    <citation type="submission" date="2019-08" db="EMBL/GenBank/DDBJ databases">
        <authorList>
            <person name="Kucharzyk K."/>
            <person name="Murdoch R.W."/>
            <person name="Higgins S."/>
            <person name="Loffler F."/>
        </authorList>
    </citation>
    <scope>NUCLEOTIDE SEQUENCE</scope>
</reference>
<evidence type="ECO:0000256" key="3">
    <source>
        <dbReference type="ARBA" id="ARBA00022989"/>
    </source>
</evidence>
<evidence type="ECO:0000259" key="7">
    <source>
        <dbReference type="Pfam" id="PF24961"/>
    </source>
</evidence>
<dbReference type="PANTHER" id="PTHR33507:SF3">
    <property type="entry name" value="INNER MEMBRANE PROTEIN YBBJ"/>
    <property type="match status" value="1"/>
</dbReference>
<dbReference type="EMBL" id="VSSQ01000107">
    <property type="protein sequence ID" value="MPL77495.1"/>
    <property type="molecule type" value="Genomic_DNA"/>
</dbReference>
<sequence>MDLFFILLFLIGGLVLIILEIIAIPGTTVAGISGLAMIVYGVFRVYAEYGTTWGTISLFVTLIICAILLIYSLRAKTWKRFALDKSIDSKANDIKHEDFKVGDKGKTITRLASAGTVEINSQRIEAFTTSSFLDPNTEIEIERIEGSKIFVRPI</sequence>
<comment type="caution">
    <text evidence="8">The sequence shown here is derived from an EMBL/GenBank/DDBJ whole genome shotgun (WGS) entry which is preliminary data.</text>
</comment>
<evidence type="ECO:0000313" key="8">
    <source>
        <dbReference type="EMBL" id="MPL77495.1"/>
    </source>
</evidence>
<dbReference type="PANTHER" id="PTHR33507">
    <property type="entry name" value="INNER MEMBRANE PROTEIN YBBJ"/>
    <property type="match status" value="1"/>
</dbReference>
<feature type="transmembrane region" description="Helical" evidence="5">
    <location>
        <begin position="6"/>
        <end position="24"/>
    </location>
</feature>
<feature type="transmembrane region" description="Helical" evidence="5">
    <location>
        <begin position="53"/>
        <end position="73"/>
    </location>
</feature>
<dbReference type="Pfam" id="PF01957">
    <property type="entry name" value="NfeD"/>
    <property type="match status" value="1"/>
</dbReference>
<dbReference type="Gene3D" id="2.40.50.140">
    <property type="entry name" value="Nucleic acid-binding proteins"/>
    <property type="match status" value="1"/>
</dbReference>
<evidence type="ECO:0000256" key="4">
    <source>
        <dbReference type="ARBA" id="ARBA00023136"/>
    </source>
</evidence>
<dbReference type="Pfam" id="PF24961">
    <property type="entry name" value="NfeD_membrane"/>
    <property type="match status" value="1"/>
</dbReference>
<evidence type="ECO:0000259" key="6">
    <source>
        <dbReference type="Pfam" id="PF01957"/>
    </source>
</evidence>
<dbReference type="InterPro" id="IPR002810">
    <property type="entry name" value="NfeD-like_C"/>
</dbReference>
<keyword evidence="3 5" id="KW-1133">Transmembrane helix</keyword>
<feature type="domain" description="NfeD-like C-terminal" evidence="6">
    <location>
        <begin position="101"/>
        <end position="153"/>
    </location>
</feature>